<dbReference type="RefSeq" id="WP_310369355.1">
    <property type="nucleotide sequence ID" value="NZ_JAVDYB010000001.1"/>
</dbReference>
<dbReference type="EMBL" id="JAVDYB010000001">
    <property type="protein sequence ID" value="MDR7277154.1"/>
    <property type="molecule type" value="Genomic_DNA"/>
</dbReference>
<keyword evidence="3" id="KW-1185">Reference proteome</keyword>
<dbReference type="GO" id="GO:0003700">
    <property type="term" value="F:DNA-binding transcription factor activity"/>
    <property type="evidence" value="ECO:0007669"/>
    <property type="project" value="InterPro"/>
</dbReference>
<dbReference type="PROSITE" id="PS50995">
    <property type="entry name" value="HTH_MARR_2"/>
    <property type="match status" value="1"/>
</dbReference>
<evidence type="ECO:0000259" key="1">
    <source>
        <dbReference type="PROSITE" id="PS50995"/>
    </source>
</evidence>
<sequence>MTEHGSTLESVDPATSAVQALVNASNDLAARQARRLGLTVTDVQALYLLQTRGPLGAAELSRLLGISANATTALIDRLAGAGHIARETHPTDRRRVLVRILDAARDRSTAAWLPTILAVDDVARALSPDDRATVVAFLADVRAALQGRIDAEM</sequence>
<name>A0AAE4CBP8_9ACTN</name>
<accession>A0AAE4CBP8</accession>
<dbReference type="GO" id="GO:0003677">
    <property type="term" value="F:DNA binding"/>
    <property type="evidence" value="ECO:0007669"/>
    <property type="project" value="UniProtKB-KW"/>
</dbReference>
<dbReference type="Pfam" id="PF01047">
    <property type="entry name" value="MarR"/>
    <property type="match status" value="1"/>
</dbReference>
<dbReference type="SUPFAM" id="SSF46785">
    <property type="entry name" value="Winged helix' DNA-binding domain"/>
    <property type="match status" value="1"/>
</dbReference>
<dbReference type="InterPro" id="IPR039422">
    <property type="entry name" value="MarR/SlyA-like"/>
</dbReference>
<dbReference type="Proteomes" id="UP001183643">
    <property type="component" value="Unassembled WGS sequence"/>
</dbReference>
<organism evidence="2 3">
    <name type="scientific">Catenuloplanes atrovinosus</name>
    <dbReference type="NCBI Taxonomy" id="137266"/>
    <lineage>
        <taxon>Bacteria</taxon>
        <taxon>Bacillati</taxon>
        <taxon>Actinomycetota</taxon>
        <taxon>Actinomycetes</taxon>
        <taxon>Micromonosporales</taxon>
        <taxon>Micromonosporaceae</taxon>
        <taxon>Catenuloplanes</taxon>
    </lineage>
</organism>
<evidence type="ECO:0000313" key="3">
    <source>
        <dbReference type="Proteomes" id="UP001183643"/>
    </source>
</evidence>
<dbReference type="InterPro" id="IPR036388">
    <property type="entry name" value="WH-like_DNA-bd_sf"/>
</dbReference>
<proteinExistence type="predicted"/>
<dbReference type="PANTHER" id="PTHR33164:SF106">
    <property type="entry name" value="TRANSCRIPTIONAL REGULATORY PROTEIN"/>
    <property type="match status" value="1"/>
</dbReference>
<dbReference type="InterPro" id="IPR036390">
    <property type="entry name" value="WH_DNA-bd_sf"/>
</dbReference>
<reference evidence="2" key="1">
    <citation type="submission" date="2023-07" db="EMBL/GenBank/DDBJ databases">
        <title>Sequencing the genomes of 1000 actinobacteria strains.</title>
        <authorList>
            <person name="Klenk H.-P."/>
        </authorList>
    </citation>
    <scope>NUCLEOTIDE SEQUENCE</scope>
    <source>
        <strain evidence="2">DSM 44707</strain>
    </source>
</reference>
<dbReference type="GO" id="GO:0006950">
    <property type="term" value="P:response to stress"/>
    <property type="evidence" value="ECO:0007669"/>
    <property type="project" value="TreeGrafter"/>
</dbReference>
<dbReference type="InterPro" id="IPR000835">
    <property type="entry name" value="HTH_MarR-typ"/>
</dbReference>
<dbReference type="PANTHER" id="PTHR33164">
    <property type="entry name" value="TRANSCRIPTIONAL REGULATOR, MARR FAMILY"/>
    <property type="match status" value="1"/>
</dbReference>
<protein>
    <submittedName>
        <fullName evidence="2">DNA-binding MarR family transcriptional regulator</fullName>
    </submittedName>
</protein>
<keyword evidence="2" id="KW-0238">DNA-binding</keyword>
<dbReference type="AlphaFoldDB" id="A0AAE4CBP8"/>
<gene>
    <name evidence="2" type="ORF">J2S41_003932</name>
</gene>
<dbReference type="Gene3D" id="1.10.10.10">
    <property type="entry name" value="Winged helix-like DNA-binding domain superfamily/Winged helix DNA-binding domain"/>
    <property type="match status" value="1"/>
</dbReference>
<comment type="caution">
    <text evidence="2">The sequence shown here is derived from an EMBL/GenBank/DDBJ whole genome shotgun (WGS) entry which is preliminary data.</text>
</comment>
<dbReference type="SMART" id="SM00347">
    <property type="entry name" value="HTH_MARR"/>
    <property type="match status" value="1"/>
</dbReference>
<evidence type="ECO:0000313" key="2">
    <source>
        <dbReference type="EMBL" id="MDR7277154.1"/>
    </source>
</evidence>
<feature type="domain" description="HTH marR-type" evidence="1">
    <location>
        <begin position="14"/>
        <end position="143"/>
    </location>
</feature>